<evidence type="ECO:0000313" key="3">
    <source>
        <dbReference type="Proteomes" id="UP000538292"/>
    </source>
</evidence>
<keyword evidence="1" id="KW-0472">Membrane</keyword>
<name>A0A7W1XQB7_9BACL</name>
<dbReference type="InterPro" id="IPR025620">
    <property type="entry name" value="YlaH"/>
</dbReference>
<reference evidence="2 3" key="1">
    <citation type="submission" date="2020-07" db="EMBL/GenBank/DDBJ databases">
        <title>Thermoactinomyces phylogeny.</title>
        <authorList>
            <person name="Dunlap C."/>
        </authorList>
    </citation>
    <scope>NUCLEOTIDE SEQUENCE [LARGE SCALE GENOMIC DNA]</scope>
    <source>
        <strain evidence="2 3">AMNI-1</strain>
    </source>
</reference>
<proteinExistence type="predicted"/>
<comment type="caution">
    <text evidence="2">The sequence shown here is derived from an EMBL/GenBank/DDBJ whole genome shotgun (WGS) entry which is preliminary data.</text>
</comment>
<gene>
    <name evidence="2" type="ORF">H2C83_02410</name>
</gene>
<feature type="transmembrane region" description="Helical" evidence="1">
    <location>
        <begin position="12"/>
        <end position="31"/>
    </location>
</feature>
<dbReference type="EMBL" id="JACEOL010000006">
    <property type="protein sequence ID" value="MBA4601196.1"/>
    <property type="molecule type" value="Genomic_DNA"/>
</dbReference>
<evidence type="ECO:0000313" key="2">
    <source>
        <dbReference type="EMBL" id="MBA4601196.1"/>
    </source>
</evidence>
<organism evidence="2 3">
    <name type="scientific">Thermoactinomyces mirandus</name>
    <dbReference type="NCBI Taxonomy" id="2756294"/>
    <lineage>
        <taxon>Bacteria</taxon>
        <taxon>Bacillati</taxon>
        <taxon>Bacillota</taxon>
        <taxon>Bacilli</taxon>
        <taxon>Bacillales</taxon>
        <taxon>Thermoactinomycetaceae</taxon>
        <taxon>Thermoactinomyces</taxon>
    </lineage>
</organism>
<feature type="transmembrane region" description="Helical" evidence="1">
    <location>
        <begin position="67"/>
        <end position="86"/>
    </location>
</feature>
<accession>A0A7W1XQB7</accession>
<sequence>MLAWFNEWLHSHSFAGTFLVIFVLTAVVYKAVFAVRLPVLKTVLVYLSLGAGCLLLTLFHYMELPIIPVLMVTVLLLALARIRLYLIGKKEKRSIQDEG</sequence>
<dbReference type="Proteomes" id="UP000538292">
    <property type="component" value="Unassembled WGS sequence"/>
</dbReference>
<evidence type="ECO:0000256" key="1">
    <source>
        <dbReference type="SAM" id="Phobius"/>
    </source>
</evidence>
<feature type="transmembrane region" description="Helical" evidence="1">
    <location>
        <begin position="43"/>
        <end position="61"/>
    </location>
</feature>
<dbReference type="Pfam" id="PF14036">
    <property type="entry name" value="YlaH"/>
    <property type="match status" value="1"/>
</dbReference>
<keyword evidence="3" id="KW-1185">Reference proteome</keyword>
<keyword evidence="1" id="KW-0812">Transmembrane</keyword>
<evidence type="ECO:0008006" key="4">
    <source>
        <dbReference type="Google" id="ProtNLM"/>
    </source>
</evidence>
<dbReference type="AlphaFoldDB" id="A0A7W1XQB7"/>
<protein>
    <recommendedName>
        <fullName evidence="4">YlaH-like protein</fullName>
    </recommendedName>
</protein>
<keyword evidence="1" id="KW-1133">Transmembrane helix</keyword>